<evidence type="ECO:0000313" key="6">
    <source>
        <dbReference type="EMBL" id="SMO77754.1"/>
    </source>
</evidence>
<feature type="binding site" evidence="5">
    <location>
        <position position="196"/>
    </location>
    <ligand>
        <name>molybdate</name>
        <dbReference type="ChEBI" id="CHEBI:36264"/>
    </ligand>
</feature>
<evidence type="ECO:0000256" key="4">
    <source>
        <dbReference type="ARBA" id="ARBA00022729"/>
    </source>
</evidence>
<dbReference type="AlphaFoldDB" id="A0A521E1C4"/>
<dbReference type="InterPro" id="IPR050682">
    <property type="entry name" value="ModA/WtpA"/>
</dbReference>
<dbReference type="Gene3D" id="3.40.190.10">
    <property type="entry name" value="Periplasmic binding protein-like II"/>
    <property type="match status" value="2"/>
</dbReference>
<dbReference type="CDD" id="cd13537">
    <property type="entry name" value="PBP2_YvgL_like"/>
    <property type="match status" value="1"/>
</dbReference>
<dbReference type="FunFam" id="3.40.190.10:FF:000035">
    <property type="entry name" value="Molybdate ABC transporter substrate-binding protein"/>
    <property type="match status" value="1"/>
</dbReference>
<dbReference type="GO" id="GO:0046872">
    <property type="term" value="F:metal ion binding"/>
    <property type="evidence" value="ECO:0007669"/>
    <property type="project" value="UniProtKB-KW"/>
</dbReference>
<dbReference type="InterPro" id="IPR041879">
    <property type="entry name" value="YvgL-like_PBP2"/>
</dbReference>
<dbReference type="PIRSF" id="PIRSF004846">
    <property type="entry name" value="ModA"/>
    <property type="match status" value="1"/>
</dbReference>
<dbReference type="OrthoDB" id="9785015at2"/>
<keyword evidence="7" id="KW-1185">Reference proteome</keyword>
<dbReference type="Proteomes" id="UP000315636">
    <property type="component" value="Unassembled WGS sequence"/>
</dbReference>
<dbReference type="GO" id="GO:1901359">
    <property type="term" value="F:tungstate binding"/>
    <property type="evidence" value="ECO:0007669"/>
    <property type="project" value="UniProtKB-ARBA"/>
</dbReference>
<dbReference type="NCBIfam" id="TIGR01256">
    <property type="entry name" value="modA"/>
    <property type="match status" value="1"/>
</dbReference>
<protein>
    <submittedName>
        <fullName evidence="6">Molybdate transport system substrate-binding protein</fullName>
    </submittedName>
</protein>
<organism evidence="6 7">
    <name type="scientific">Melghirimyces algeriensis</name>
    <dbReference type="NCBI Taxonomy" id="910412"/>
    <lineage>
        <taxon>Bacteria</taxon>
        <taxon>Bacillati</taxon>
        <taxon>Bacillota</taxon>
        <taxon>Bacilli</taxon>
        <taxon>Bacillales</taxon>
        <taxon>Thermoactinomycetaceae</taxon>
        <taxon>Melghirimyces</taxon>
    </lineage>
</organism>
<dbReference type="GO" id="GO:0030973">
    <property type="term" value="F:molybdate ion binding"/>
    <property type="evidence" value="ECO:0007669"/>
    <property type="project" value="UniProtKB-ARBA"/>
</dbReference>
<name>A0A521E1C4_9BACL</name>
<proteinExistence type="inferred from homology"/>
<dbReference type="Pfam" id="PF13531">
    <property type="entry name" value="SBP_bac_11"/>
    <property type="match status" value="1"/>
</dbReference>
<evidence type="ECO:0000256" key="2">
    <source>
        <dbReference type="ARBA" id="ARBA00022505"/>
    </source>
</evidence>
<evidence type="ECO:0000313" key="7">
    <source>
        <dbReference type="Proteomes" id="UP000315636"/>
    </source>
</evidence>
<reference evidence="6 7" key="1">
    <citation type="submission" date="2017-05" db="EMBL/GenBank/DDBJ databases">
        <authorList>
            <person name="Varghese N."/>
            <person name="Submissions S."/>
        </authorList>
    </citation>
    <scope>NUCLEOTIDE SEQUENCE [LARGE SCALE GENOMIC DNA]</scope>
    <source>
        <strain evidence="6 7">DSM 45474</strain>
    </source>
</reference>
<dbReference type="PROSITE" id="PS51257">
    <property type="entry name" value="PROKAR_LIPOPROTEIN"/>
    <property type="match status" value="1"/>
</dbReference>
<keyword evidence="2 5" id="KW-0500">Molybdenum</keyword>
<sequence length="262" mass="29214">MTKRIPVFIFILLCSCFLLLGCAGNKDDREVVILAASSLTDAVGELEREYEAQHPDVDLTVSFASSGKLRQQIEQGAPADLFLSAGKQEMDRLEKQGRILSSTRTELLSNQLVLIVPEKQGREVYPVKHLRDLYPDKVDKLAIGEPETVPAGRYAKEYLIRSHRWDKLHPKMILAGNVRQVLTYVESGNVDAGLVYQSDVQQANVKMVDTVPSQFHSPIVYVAAIVESADNPQQARSVLRWLKGSRGKDVFEKHGFKGVPAE</sequence>
<feature type="binding site" evidence="5">
    <location>
        <position position="151"/>
    </location>
    <ligand>
        <name>molybdate</name>
        <dbReference type="ChEBI" id="CHEBI:36264"/>
    </ligand>
</feature>
<dbReference type="InterPro" id="IPR005950">
    <property type="entry name" value="ModA"/>
</dbReference>
<dbReference type="PANTHER" id="PTHR30632:SF0">
    <property type="entry name" value="SULFATE-BINDING PROTEIN"/>
    <property type="match status" value="1"/>
</dbReference>
<keyword evidence="4" id="KW-0732">Signal</keyword>
<feature type="binding site" evidence="5">
    <location>
        <position position="178"/>
    </location>
    <ligand>
        <name>molybdate</name>
        <dbReference type="ChEBI" id="CHEBI:36264"/>
    </ligand>
</feature>
<feature type="binding site" evidence="5">
    <location>
        <position position="38"/>
    </location>
    <ligand>
        <name>molybdate</name>
        <dbReference type="ChEBI" id="CHEBI:36264"/>
    </ligand>
</feature>
<evidence type="ECO:0000256" key="1">
    <source>
        <dbReference type="ARBA" id="ARBA00009175"/>
    </source>
</evidence>
<keyword evidence="3 5" id="KW-0479">Metal-binding</keyword>
<comment type="similarity">
    <text evidence="1">Belongs to the bacterial solute-binding protein ModA family.</text>
</comment>
<feature type="binding site" evidence="5">
    <location>
        <position position="66"/>
    </location>
    <ligand>
        <name>molybdate</name>
        <dbReference type="ChEBI" id="CHEBI:36264"/>
    </ligand>
</feature>
<gene>
    <name evidence="6" type="ORF">SAMN06264849_107123</name>
</gene>
<accession>A0A521E1C4</accession>
<evidence type="ECO:0000256" key="3">
    <source>
        <dbReference type="ARBA" id="ARBA00022723"/>
    </source>
</evidence>
<dbReference type="GO" id="GO:0015689">
    <property type="term" value="P:molybdate ion transport"/>
    <property type="evidence" value="ECO:0007669"/>
    <property type="project" value="InterPro"/>
</dbReference>
<dbReference type="RefSeq" id="WP_142505929.1">
    <property type="nucleotide sequence ID" value="NZ_FXTI01000007.1"/>
</dbReference>
<dbReference type="PANTHER" id="PTHR30632">
    <property type="entry name" value="MOLYBDATE-BINDING PERIPLASMIC PROTEIN"/>
    <property type="match status" value="1"/>
</dbReference>
<dbReference type="PROSITE" id="PS50890">
    <property type="entry name" value="PUA"/>
    <property type="match status" value="1"/>
</dbReference>
<evidence type="ECO:0000256" key="5">
    <source>
        <dbReference type="PIRSR" id="PIRSR004846-1"/>
    </source>
</evidence>
<dbReference type="SUPFAM" id="SSF53850">
    <property type="entry name" value="Periplasmic binding protein-like II"/>
    <property type="match status" value="1"/>
</dbReference>
<dbReference type="EMBL" id="FXTI01000007">
    <property type="protein sequence ID" value="SMO77754.1"/>
    <property type="molecule type" value="Genomic_DNA"/>
</dbReference>